<organism evidence="9 10">
    <name type="scientific">Streptococcus cuniculipharyngis</name>
    <dbReference type="NCBI Taxonomy" id="1562651"/>
    <lineage>
        <taxon>Bacteria</taxon>
        <taxon>Bacillati</taxon>
        <taxon>Bacillota</taxon>
        <taxon>Bacilli</taxon>
        <taxon>Lactobacillales</taxon>
        <taxon>Streptococcaceae</taxon>
        <taxon>Streptococcus</taxon>
    </lineage>
</organism>
<name>A0A5C5SBX1_9STRE</name>
<evidence type="ECO:0000256" key="5">
    <source>
        <dbReference type="HAMAP-Rule" id="MF_02033"/>
    </source>
</evidence>
<comment type="caution">
    <text evidence="9">The sequence shown here is derived from an EMBL/GenBank/DDBJ whole genome shotgun (WGS) entry which is preliminary data.</text>
</comment>
<dbReference type="Gene3D" id="3.30.420.40">
    <property type="match status" value="2"/>
</dbReference>
<gene>
    <name evidence="5 9" type="primary">ftsA</name>
    <name evidence="9" type="ORF">FRX57_06535</name>
</gene>
<dbReference type="NCBIfam" id="TIGR01174">
    <property type="entry name" value="ftsA"/>
    <property type="match status" value="1"/>
</dbReference>
<dbReference type="Pfam" id="PF14450">
    <property type="entry name" value="FtsA"/>
    <property type="match status" value="1"/>
</dbReference>
<evidence type="ECO:0000256" key="1">
    <source>
        <dbReference type="ARBA" id="ARBA00022475"/>
    </source>
</evidence>
<dbReference type="InterPro" id="IPR021873">
    <property type="entry name" value="FtsA_C"/>
</dbReference>
<protein>
    <recommendedName>
        <fullName evidence="5 6">Cell division protein FtsA</fullName>
    </recommendedName>
</protein>
<dbReference type="CDD" id="cd24048">
    <property type="entry name" value="ASKHA_NBD_FtsA"/>
    <property type="match status" value="1"/>
</dbReference>
<dbReference type="Pfam" id="PF02491">
    <property type="entry name" value="SHS2_FTSA"/>
    <property type="match status" value="1"/>
</dbReference>
<dbReference type="PANTHER" id="PTHR32432:SF4">
    <property type="entry name" value="CELL DIVISION PROTEIN FTSA"/>
    <property type="match status" value="1"/>
</dbReference>
<dbReference type="Gene3D" id="3.30.1490.110">
    <property type="match status" value="1"/>
</dbReference>
<accession>A0A5C5SBX1</accession>
<keyword evidence="10" id="KW-1185">Reference proteome</keyword>
<evidence type="ECO:0000256" key="6">
    <source>
        <dbReference type="PIRNR" id="PIRNR003101"/>
    </source>
</evidence>
<keyword evidence="2 5" id="KW-0132">Cell division</keyword>
<dbReference type="InterPro" id="IPR003494">
    <property type="entry name" value="SHS2_FtsA"/>
</dbReference>
<evidence type="ECO:0000259" key="8">
    <source>
        <dbReference type="SMART" id="SM00842"/>
    </source>
</evidence>
<dbReference type="GO" id="GO:0043093">
    <property type="term" value="P:FtsZ-dependent cytokinesis"/>
    <property type="evidence" value="ECO:0007669"/>
    <property type="project" value="UniProtKB-UniRule"/>
</dbReference>
<proteinExistence type="inferred from homology"/>
<dbReference type="EMBL" id="VOHL01000006">
    <property type="protein sequence ID" value="TWS96924.1"/>
    <property type="molecule type" value="Genomic_DNA"/>
</dbReference>
<dbReference type="FunFam" id="3.30.1490.110:FF:000003">
    <property type="entry name" value="Cell division protein FtsA"/>
    <property type="match status" value="1"/>
</dbReference>
<dbReference type="HAMAP" id="MF_02033">
    <property type="entry name" value="FtsA"/>
    <property type="match status" value="1"/>
</dbReference>
<sequence length="462" mass="50180">MARNGFFTGLDIGTSSIKVLVAEFIKGEMNVIGVSNVESSGVKDGIIVDIEAAATAIKSAIEQAEEKAGISIERVNVGLPANHLQIEPTQGMIPVPSESKEIKDEDVDSVVRSALTKSITPEREVISLVPEEFIVDGFQGIRDPRGMMGIRLEMRGLIYTGPSTILHNLRKTVERAGIKVENIIITPLAMAKTVLNEGEREFGATVIDMGAGQTTVASMRAQELQYTNIYPEGGEYVTKDISKVLKTSMQIAEALKFNFGSADMATTSLTETVPVEVVGSEEPIEVTERYLAEIISARIRHILERIKQDLVRGRLLELPGGVILVGGGAILPGVVELAQEIFQTNVKLHVPNQVGIRNPMFANVISLVEYVGTMTEVDILSQGAVSGEELLRRKPVDMGTPSMTVTAPELNRSYDVKPSRAVESFQEPDYIPQPLPKEPAAPKEAKPKMGERMRGVFGSLFD</sequence>
<dbReference type="SMART" id="SM00842">
    <property type="entry name" value="FtsA"/>
    <property type="match status" value="1"/>
</dbReference>
<keyword evidence="4 5" id="KW-0131">Cell cycle</keyword>
<dbReference type="PANTHER" id="PTHR32432">
    <property type="entry name" value="CELL DIVISION PROTEIN FTSA-RELATED"/>
    <property type="match status" value="1"/>
</dbReference>
<evidence type="ECO:0000256" key="3">
    <source>
        <dbReference type="ARBA" id="ARBA00023136"/>
    </source>
</evidence>
<dbReference type="InterPro" id="IPR043129">
    <property type="entry name" value="ATPase_NBD"/>
</dbReference>
<dbReference type="Proteomes" id="UP000317430">
    <property type="component" value="Unassembled WGS sequence"/>
</dbReference>
<evidence type="ECO:0000313" key="10">
    <source>
        <dbReference type="Proteomes" id="UP000317430"/>
    </source>
</evidence>
<keyword evidence="3 5" id="KW-0472">Membrane</keyword>
<feature type="region of interest" description="Disordered" evidence="7">
    <location>
        <begin position="425"/>
        <end position="452"/>
    </location>
</feature>
<evidence type="ECO:0000256" key="2">
    <source>
        <dbReference type="ARBA" id="ARBA00022618"/>
    </source>
</evidence>
<feature type="compositionally biased region" description="Basic and acidic residues" evidence="7">
    <location>
        <begin position="440"/>
        <end position="452"/>
    </location>
</feature>
<dbReference type="OrthoDB" id="9768127at2"/>
<evidence type="ECO:0000256" key="7">
    <source>
        <dbReference type="SAM" id="MobiDB-lite"/>
    </source>
</evidence>
<dbReference type="AlphaFoldDB" id="A0A5C5SBX1"/>
<dbReference type="GO" id="GO:0009898">
    <property type="term" value="C:cytoplasmic side of plasma membrane"/>
    <property type="evidence" value="ECO:0007669"/>
    <property type="project" value="UniProtKB-UniRule"/>
</dbReference>
<dbReference type="SUPFAM" id="SSF53067">
    <property type="entry name" value="Actin-like ATPase domain"/>
    <property type="match status" value="2"/>
</dbReference>
<evidence type="ECO:0000313" key="9">
    <source>
        <dbReference type="EMBL" id="TWS96924.1"/>
    </source>
</evidence>
<feature type="domain" description="SHS2" evidence="8">
    <location>
        <begin position="7"/>
        <end position="194"/>
    </location>
</feature>
<reference evidence="9 10" key="1">
    <citation type="submission" date="2019-08" db="EMBL/GenBank/DDBJ databases">
        <authorList>
            <person name="Lei W."/>
        </authorList>
    </citation>
    <scope>NUCLEOTIDE SEQUENCE [LARGE SCALE GENOMIC DNA]</scope>
    <source>
        <strain evidence="9 10">CCUG 66496</strain>
    </source>
</reference>
<comment type="subcellular location">
    <subcellularLocation>
        <location evidence="5">Cell membrane</location>
        <topology evidence="5">Peripheral membrane protein</topology>
        <orientation evidence="5">Cytoplasmic side</orientation>
    </subcellularLocation>
    <text evidence="5">Localizes to the Z ring in an FtsZ-dependent manner. Targeted to the membrane through a conserved C-terminal amphipathic helix.</text>
</comment>
<evidence type="ECO:0000256" key="4">
    <source>
        <dbReference type="ARBA" id="ARBA00023306"/>
    </source>
</evidence>
<dbReference type="InterPro" id="IPR020823">
    <property type="entry name" value="Cell_div_FtsA"/>
</dbReference>
<keyword evidence="1 5" id="KW-1003">Cell membrane</keyword>
<dbReference type="GO" id="GO:0032153">
    <property type="term" value="C:cell division site"/>
    <property type="evidence" value="ECO:0007669"/>
    <property type="project" value="UniProtKB-UniRule"/>
</dbReference>
<dbReference type="Pfam" id="PF11983">
    <property type="entry name" value="FtsA_C"/>
    <property type="match status" value="1"/>
</dbReference>
<dbReference type="InterPro" id="IPR050696">
    <property type="entry name" value="FtsA/MreB"/>
</dbReference>
<dbReference type="PIRSF" id="PIRSF003101">
    <property type="entry name" value="FtsA"/>
    <property type="match status" value="1"/>
</dbReference>
<comment type="similarity">
    <text evidence="5 6">Belongs to the FtsA/MreB family.</text>
</comment>
<comment type="function">
    <text evidence="5 6">Cell division protein that is involved in the assembly of the Z ring. May serve as a membrane anchor for the Z ring.</text>
</comment>
<comment type="subunit">
    <text evidence="5">Self-interacts. Interacts with FtsZ.</text>
</comment>